<evidence type="ECO:0000313" key="18">
    <source>
        <dbReference type="Proteomes" id="UP000030700"/>
    </source>
</evidence>
<dbReference type="CDD" id="cd00130">
    <property type="entry name" value="PAS"/>
    <property type="match status" value="1"/>
</dbReference>
<dbReference type="Gene3D" id="3.30.565.10">
    <property type="entry name" value="Histidine kinase-like ATPase, C-terminal domain"/>
    <property type="match status" value="1"/>
</dbReference>
<keyword evidence="11 13" id="KW-1133">Transmembrane helix</keyword>
<dbReference type="Proteomes" id="UP000030700">
    <property type="component" value="Unassembled WGS sequence"/>
</dbReference>
<dbReference type="PROSITE" id="PS50109">
    <property type="entry name" value="HIS_KIN"/>
    <property type="match status" value="1"/>
</dbReference>
<dbReference type="InterPro" id="IPR004358">
    <property type="entry name" value="Sig_transdc_His_kin-like_C"/>
</dbReference>
<evidence type="ECO:0000256" key="7">
    <source>
        <dbReference type="ARBA" id="ARBA00022692"/>
    </source>
</evidence>
<keyword evidence="8" id="KW-0547">Nucleotide-binding</keyword>
<dbReference type="SUPFAM" id="SSF103190">
    <property type="entry name" value="Sensory domain-like"/>
    <property type="match status" value="1"/>
</dbReference>
<dbReference type="HOGENOM" id="CLU_000445_89_29_0"/>
<evidence type="ECO:0000256" key="6">
    <source>
        <dbReference type="ARBA" id="ARBA00022679"/>
    </source>
</evidence>
<dbReference type="Pfam" id="PF00989">
    <property type="entry name" value="PAS"/>
    <property type="match status" value="1"/>
</dbReference>
<evidence type="ECO:0000256" key="5">
    <source>
        <dbReference type="ARBA" id="ARBA00022553"/>
    </source>
</evidence>
<evidence type="ECO:0000313" key="17">
    <source>
        <dbReference type="EMBL" id="GAK52544.1"/>
    </source>
</evidence>
<dbReference type="SUPFAM" id="SSF47384">
    <property type="entry name" value="Homodimeric domain of signal transducing histidine kinase"/>
    <property type="match status" value="1"/>
</dbReference>
<accession>A0A081BQ78</accession>
<reference evidence="17" key="1">
    <citation type="journal article" date="2015" name="PeerJ">
        <title>First genomic representation of candidate bacterial phylum KSB3 points to enhanced environmental sensing as a trigger of wastewater bulking.</title>
        <authorList>
            <person name="Sekiguchi Y."/>
            <person name="Ohashi A."/>
            <person name="Parks D.H."/>
            <person name="Yamauchi T."/>
            <person name="Tyson G.W."/>
            <person name="Hugenholtz P."/>
        </authorList>
    </citation>
    <scope>NUCLEOTIDE SEQUENCE [LARGE SCALE GENOMIC DNA]</scope>
</reference>
<feature type="transmembrane region" description="Helical" evidence="13">
    <location>
        <begin position="16"/>
        <end position="36"/>
    </location>
</feature>
<feature type="domain" description="Histidine kinase" evidence="14">
    <location>
        <begin position="380"/>
        <end position="589"/>
    </location>
</feature>
<dbReference type="Pfam" id="PF00512">
    <property type="entry name" value="HisKA"/>
    <property type="match status" value="1"/>
</dbReference>
<dbReference type="GO" id="GO:0006355">
    <property type="term" value="P:regulation of DNA-templated transcription"/>
    <property type="evidence" value="ECO:0007669"/>
    <property type="project" value="InterPro"/>
</dbReference>
<dbReference type="InterPro" id="IPR000700">
    <property type="entry name" value="PAS-assoc_C"/>
</dbReference>
<feature type="domain" description="PAS" evidence="15">
    <location>
        <begin position="245"/>
        <end position="286"/>
    </location>
</feature>
<evidence type="ECO:0000256" key="10">
    <source>
        <dbReference type="ARBA" id="ARBA00022840"/>
    </source>
</evidence>
<dbReference type="CDD" id="cd00082">
    <property type="entry name" value="HisKA"/>
    <property type="match status" value="1"/>
</dbReference>
<dbReference type="SUPFAM" id="SSF55874">
    <property type="entry name" value="ATPase domain of HSP90 chaperone/DNA topoisomerase II/histidine kinase"/>
    <property type="match status" value="1"/>
</dbReference>
<evidence type="ECO:0000256" key="2">
    <source>
        <dbReference type="ARBA" id="ARBA00004651"/>
    </source>
</evidence>
<dbReference type="InterPro" id="IPR003594">
    <property type="entry name" value="HATPase_dom"/>
</dbReference>
<evidence type="ECO:0000256" key="9">
    <source>
        <dbReference type="ARBA" id="ARBA00022777"/>
    </source>
</evidence>
<evidence type="ECO:0000256" key="4">
    <source>
        <dbReference type="ARBA" id="ARBA00022475"/>
    </source>
</evidence>
<dbReference type="InterPro" id="IPR003661">
    <property type="entry name" value="HisK_dim/P_dom"/>
</dbReference>
<dbReference type="Pfam" id="PF02518">
    <property type="entry name" value="HATPase_c"/>
    <property type="match status" value="1"/>
</dbReference>
<dbReference type="PANTHER" id="PTHR43065:SF10">
    <property type="entry name" value="PEROXIDE STRESS-ACTIVATED HISTIDINE KINASE MAK3"/>
    <property type="match status" value="1"/>
</dbReference>
<dbReference type="SMART" id="SM00091">
    <property type="entry name" value="PAS"/>
    <property type="match status" value="1"/>
</dbReference>
<dbReference type="SUPFAM" id="SSF55785">
    <property type="entry name" value="PYP-like sensor domain (PAS domain)"/>
    <property type="match status" value="1"/>
</dbReference>
<evidence type="ECO:0000256" key="8">
    <source>
        <dbReference type="ARBA" id="ARBA00022741"/>
    </source>
</evidence>
<proteinExistence type="predicted"/>
<keyword evidence="13" id="KW-0472">Membrane</keyword>
<organism evidence="17">
    <name type="scientific">Candidatus Moduliflexus flocculans</name>
    <dbReference type="NCBI Taxonomy" id="1499966"/>
    <lineage>
        <taxon>Bacteria</taxon>
        <taxon>Candidatus Moduliflexota</taxon>
        <taxon>Candidatus Moduliflexia</taxon>
        <taxon>Candidatus Moduliflexales</taxon>
        <taxon>Candidatus Moduliflexaceae</taxon>
    </lineage>
</organism>
<dbReference type="AlphaFoldDB" id="A0A081BQ78"/>
<comment type="subcellular location">
    <subcellularLocation>
        <location evidence="2">Cell membrane</location>
        <topology evidence="2">Multi-pass membrane protein</topology>
    </subcellularLocation>
</comment>
<keyword evidence="6" id="KW-0808">Transferase</keyword>
<dbReference type="SMART" id="SM00387">
    <property type="entry name" value="HATPase_c"/>
    <property type="match status" value="1"/>
</dbReference>
<dbReference type="GO" id="GO:0000155">
    <property type="term" value="F:phosphorelay sensor kinase activity"/>
    <property type="evidence" value="ECO:0007669"/>
    <property type="project" value="InterPro"/>
</dbReference>
<keyword evidence="9 17" id="KW-0418">Kinase</keyword>
<dbReference type="NCBIfam" id="TIGR00229">
    <property type="entry name" value="sensory_box"/>
    <property type="match status" value="1"/>
</dbReference>
<dbReference type="EMBL" id="DF820458">
    <property type="protein sequence ID" value="GAK52544.1"/>
    <property type="molecule type" value="Genomic_DNA"/>
</dbReference>
<evidence type="ECO:0000259" key="14">
    <source>
        <dbReference type="PROSITE" id="PS50109"/>
    </source>
</evidence>
<keyword evidence="4" id="KW-1003">Cell membrane</keyword>
<dbReference type="InterPro" id="IPR036890">
    <property type="entry name" value="HATPase_C_sf"/>
</dbReference>
<dbReference type="InterPro" id="IPR029151">
    <property type="entry name" value="Sensor-like_sf"/>
</dbReference>
<evidence type="ECO:0000256" key="11">
    <source>
        <dbReference type="ARBA" id="ARBA00022989"/>
    </source>
</evidence>
<dbReference type="STRING" id="1499966.U14_03795"/>
<dbReference type="SMART" id="SM00388">
    <property type="entry name" value="HisKA"/>
    <property type="match status" value="1"/>
</dbReference>
<keyword evidence="18" id="KW-1185">Reference proteome</keyword>
<dbReference type="Gene3D" id="3.30.450.20">
    <property type="entry name" value="PAS domain"/>
    <property type="match status" value="1"/>
</dbReference>
<dbReference type="InterPro" id="IPR005467">
    <property type="entry name" value="His_kinase_dom"/>
</dbReference>
<evidence type="ECO:0000256" key="12">
    <source>
        <dbReference type="ARBA" id="ARBA00023012"/>
    </source>
</evidence>
<sequence length="591" mass="65093">MNLSLPQSIRRTPRSFPLLAVLAAGGTLLLLLVIYTSENLSRSRERLEQSLYQEGVALIRAIEAGNRTGMRMRWATNQLQMLVEEVGKVPKVVSISVIADNGTILADTDSRRIGQPVGMGTLDFPVNEAIRSKTFREQQRHVFEIVAQSKTPQGNQTPLPGGHGHGAGNPMRMMTPEAAEHLASLPQTAFIRIVMDMSELDRMRHDDLKDAAIMLLLLVVIGSAALYAIVSTQNYVTVHQTLRTMQTYTQHVVDSMANGLISLNAQGGIVTINRQACQMFGLRSGEDVQGKPLQDVVTLPDFDLFGALAQGERILEKEVNATISTGQTLPLSLSASTLHGDADEPLGAVLLLRDLSDVKALQEQVQRAERLASVGRLAAGVAHEIRNPLGSLKGFLQYFQRKLPMQEQDKAYLTVMMNEVDRLNTVVSNLLEFARPKEPVFEDSDTPEILEHVLMLLHRDFEAKHLRLFREWPEALPHLQMDQDQITQVLLNILLNAIQATESGGEIHVSAQALREMNLLEIAVRDTGSGIAADDLPHIFDPFFSTKKQGNGLGLAIAHTIIEQHHGDILVESHAGQGSAFRIRLPLSIPS</sequence>
<evidence type="ECO:0000256" key="3">
    <source>
        <dbReference type="ARBA" id="ARBA00012438"/>
    </source>
</evidence>
<feature type="transmembrane region" description="Helical" evidence="13">
    <location>
        <begin position="211"/>
        <end position="230"/>
    </location>
</feature>
<keyword evidence="10" id="KW-0067">ATP-binding</keyword>
<evidence type="ECO:0000259" key="15">
    <source>
        <dbReference type="PROSITE" id="PS50112"/>
    </source>
</evidence>
<dbReference type="PROSITE" id="PS50113">
    <property type="entry name" value="PAC"/>
    <property type="match status" value="1"/>
</dbReference>
<dbReference type="PROSITE" id="PS50112">
    <property type="entry name" value="PAS"/>
    <property type="match status" value="1"/>
</dbReference>
<evidence type="ECO:0000256" key="13">
    <source>
        <dbReference type="SAM" id="Phobius"/>
    </source>
</evidence>
<dbReference type="PANTHER" id="PTHR43065">
    <property type="entry name" value="SENSOR HISTIDINE KINASE"/>
    <property type="match status" value="1"/>
</dbReference>
<dbReference type="InterPro" id="IPR000014">
    <property type="entry name" value="PAS"/>
</dbReference>
<feature type="domain" description="PAC" evidence="16">
    <location>
        <begin position="315"/>
        <end position="367"/>
    </location>
</feature>
<comment type="catalytic activity">
    <reaction evidence="1">
        <text>ATP + protein L-histidine = ADP + protein N-phospho-L-histidine.</text>
        <dbReference type="EC" id="2.7.13.3"/>
    </reaction>
</comment>
<dbReference type="GO" id="GO:0005524">
    <property type="term" value="F:ATP binding"/>
    <property type="evidence" value="ECO:0007669"/>
    <property type="project" value="UniProtKB-KW"/>
</dbReference>
<keyword evidence="12" id="KW-0902">Two-component regulatory system</keyword>
<protein>
    <recommendedName>
        <fullName evidence="3">histidine kinase</fullName>
        <ecNumber evidence="3">2.7.13.3</ecNumber>
    </recommendedName>
</protein>
<dbReference type="PRINTS" id="PR00344">
    <property type="entry name" value="BCTRLSENSOR"/>
</dbReference>
<dbReference type="EC" id="2.7.13.3" evidence="3"/>
<dbReference type="InterPro" id="IPR036097">
    <property type="entry name" value="HisK_dim/P_sf"/>
</dbReference>
<name>A0A081BQ78_9BACT</name>
<evidence type="ECO:0000259" key="16">
    <source>
        <dbReference type="PROSITE" id="PS50113"/>
    </source>
</evidence>
<dbReference type="Gene3D" id="1.10.287.130">
    <property type="match status" value="1"/>
</dbReference>
<dbReference type="InterPro" id="IPR035965">
    <property type="entry name" value="PAS-like_dom_sf"/>
</dbReference>
<dbReference type="GO" id="GO:0005886">
    <property type="term" value="C:plasma membrane"/>
    <property type="evidence" value="ECO:0007669"/>
    <property type="project" value="UniProtKB-SubCell"/>
</dbReference>
<keyword evidence="5" id="KW-0597">Phosphoprotein</keyword>
<keyword evidence="7 13" id="KW-0812">Transmembrane</keyword>
<evidence type="ECO:0000256" key="1">
    <source>
        <dbReference type="ARBA" id="ARBA00000085"/>
    </source>
</evidence>
<gene>
    <name evidence="17" type="ORF">U14_03795</name>
</gene>
<dbReference type="InterPro" id="IPR013767">
    <property type="entry name" value="PAS_fold"/>
</dbReference>